<evidence type="ECO:0000313" key="1">
    <source>
        <dbReference type="EMBL" id="CAF4409234.1"/>
    </source>
</evidence>
<organism evidence="1 2">
    <name type="scientific">Adineta steineri</name>
    <dbReference type="NCBI Taxonomy" id="433720"/>
    <lineage>
        <taxon>Eukaryota</taxon>
        <taxon>Metazoa</taxon>
        <taxon>Spiralia</taxon>
        <taxon>Gnathifera</taxon>
        <taxon>Rotifera</taxon>
        <taxon>Eurotatoria</taxon>
        <taxon>Bdelloidea</taxon>
        <taxon>Adinetida</taxon>
        <taxon>Adinetidae</taxon>
        <taxon>Adineta</taxon>
    </lineage>
</organism>
<dbReference type="Proteomes" id="UP000663881">
    <property type="component" value="Unassembled WGS sequence"/>
</dbReference>
<dbReference type="EMBL" id="CAJOAY010028909">
    <property type="protein sequence ID" value="CAF4409234.1"/>
    <property type="molecule type" value="Genomic_DNA"/>
</dbReference>
<comment type="caution">
    <text evidence="1">The sequence shown here is derived from an EMBL/GenBank/DDBJ whole genome shotgun (WGS) entry which is preliminary data.</text>
</comment>
<dbReference type="AlphaFoldDB" id="A0A820PWT9"/>
<accession>A0A820PWT9</accession>
<name>A0A820PWT9_9BILA</name>
<proteinExistence type="predicted"/>
<evidence type="ECO:0000313" key="2">
    <source>
        <dbReference type="Proteomes" id="UP000663881"/>
    </source>
</evidence>
<protein>
    <submittedName>
        <fullName evidence="1">Uncharacterized protein</fullName>
    </submittedName>
</protein>
<sequence length="158" mass="18261">CSIIETYSLLQIFRKASSLSSMTIDPYILSIMFNDNELCNYLKKMIKKLNIHKYGHNSFRNLNEVEQFCKIFSNLEQLICGMNQSDQLLVLLNQSLKLSSIKIFVTSTDNSEDLFAWFTNEAVKTNLIYRINYIQVYTDGPAELCKTDLCIWTGNSID</sequence>
<reference evidence="1" key="1">
    <citation type="submission" date="2021-02" db="EMBL/GenBank/DDBJ databases">
        <authorList>
            <person name="Nowell W R."/>
        </authorList>
    </citation>
    <scope>NUCLEOTIDE SEQUENCE</scope>
</reference>
<gene>
    <name evidence="1" type="ORF">OKA104_LOCUS51844</name>
</gene>
<feature type="non-terminal residue" evidence="1">
    <location>
        <position position="1"/>
    </location>
</feature>